<keyword evidence="1" id="KW-0732">Signal</keyword>
<evidence type="ECO:0000313" key="2">
    <source>
        <dbReference type="EMBL" id="MBP3958159.1"/>
    </source>
</evidence>
<dbReference type="RefSeq" id="WP_210657887.1">
    <property type="nucleotide sequence ID" value="NZ_JAGKQQ010000001.1"/>
</dbReference>
<keyword evidence="3" id="KW-1185">Reference proteome</keyword>
<protein>
    <submittedName>
        <fullName evidence="2">Uncharacterized protein</fullName>
    </submittedName>
</protein>
<organism evidence="2 3">
    <name type="scientific">Gemmata palustris</name>
    <dbReference type="NCBI Taxonomy" id="2822762"/>
    <lineage>
        <taxon>Bacteria</taxon>
        <taxon>Pseudomonadati</taxon>
        <taxon>Planctomycetota</taxon>
        <taxon>Planctomycetia</taxon>
        <taxon>Gemmatales</taxon>
        <taxon>Gemmataceae</taxon>
        <taxon>Gemmata</taxon>
    </lineage>
</organism>
<dbReference type="EMBL" id="JAGKQQ010000001">
    <property type="protein sequence ID" value="MBP3958159.1"/>
    <property type="molecule type" value="Genomic_DNA"/>
</dbReference>
<evidence type="ECO:0000256" key="1">
    <source>
        <dbReference type="SAM" id="SignalP"/>
    </source>
</evidence>
<evidence type="ECO:0000313" key="3">
    <source>
        <dbReference type="Proteomes" id="UP000676565"/>
    </source>
</evidence>
<comment type="caution">
    <text evidence="2">The sequence shown here is derived from an EMBL/GenBank/DDBJ whole genome shotgun (WGS) entry which is preliminary data.</text>
</comment>
<accession>A0ABS5BWS1</accession>
<feature type="signal peptide" evidence="1">
    <location>
        <begin position="1"/>
        <end position="17"/>
    </location>
</feature>
<proteinExistence type="predicted"/>
<name>A0ABS5BWS1_9BACT</name>
<sequence length="137" mass="14558">MRSAILATLFLAAPVLAAEEKSVVKEIPTKDLKVKVPDGGKASEPTEIKTADDLAKSPVLKDAADDVKKSVDFSKEKLLVFAWAGSGGDKVALTGDTKDGKTALAVTYTRGLTRDLRQHVKLFVVPKDAEVKVAPAK</sequence>
<reference evidence="2 3" key="1">
    <citation type="submission" date="2021-04" db="EMBL/GenBank/DDBJ databases">
        <authorList>
            <person name="Ivanova A."/>
        </authorList>
    </citation>
    <scope>NUCLEOTIDE SEQUENCE [LARGE SCALE GENOMIC DNA]</scope>
    <source>
        <strain evidence="2 3">G18</strain>
    </source>
</reference>
<feature type="chain" id="PRO_5047526880" evidence="1">
    <location>
        <begin position="18"/>
        <end position="137"/>
    </location>
</feature>
<dbReference type="Proteomes" id="UP000676565">
    <property type="component" value="Unassembled WGS sequence"/>
</dbReference>
<gene>
    <name evidence="2" type="ORF">J8F10_23160</name>
</gene>